<evidence type="ECO:0000256" key="3">
    <source>
        <dbReference type="ARBA" id="ARBA00023242"/>
    </source>
</evidence>
<evidence type="ECO:0000313" key="7">
    <source>
        <dbReference type="EMBL" id="CAL4095659.1"/>
    </source>
</evidence>
<dbReference type="GO" id="GO:0005654">
    <property type="term" value="C:nucleoplasm"/>
    <property type="evidence" value="ECO:0007669"/>
    <property type="project" value="TreeGrafter"/>
</dbReference>
<dbReference type="InterPro" id="IPR035979">
    <property type="entry name" value="RBD_domain_sf"/>
</dbReference>
<protein>
    <recommendedName>
        <fullName evidence="6">RRM domain-containing protein</fullName>
    </recommendedName>
</protein>
<comment type="caution">
    <text evidence="7">The sequence shown here is derived from an EMBL/GenBank/DDBJ whole genome shotgun (WGS) entry which is preliminary data.</text>
</comment>
<dbReference type="PANTHER" id="PTHR48033:SF10">
    <property type="entry name" value="RNA-BINDING PROTEIN SQUID"/>
    <property type="match status" value="1"/>
</dbReference>
<proteinExistence type="predicted"/>
<dbReference type="InterPro" id="IPR012677">
    <property type="entry name" value="Nucleotide-bd_a/b_plait_sf"/>
</dbReference>
<gene>
    <name evidence="7" type="ORF">MNOR_LOCUS15462</name>
</gene>
<feature type="region of interest" description="Disordered" evidence="5">
    <location>
        <begin position="89"/>
        <end position="108"/>
    </location>
</feature>
<dbReference type="EMBL" id="CAXKWB010009679">
    <property type="protein sequence ID" value="CAL4095659.1"/>
    <property type="molecule type" value="Genomic_DNA"/>
</dbReference>
<dbReference type="AlphaFoldDB" id="A0AAV2QQ44"/>
<sequence length="219" mass="23056">KYIFFSGIKGPIDEDEMNEIFGAYGNVLSVGIPVDRESGRQKGFCFVEFDDSDGVDKVICNKADVQIHGNSVDIKKAFEKDSFGAGYNGARGRGGRGRGGSRGGYGSGGRGGYGGGWGGYGDYDSGIQYSYGGQDGYGGQGGYGGQSGYGARQDRYGGRGSSRGRSFGRGGYSKPSYENGSSSRSQGRYGRENDYENGYSNDSYSYDSAGAGYGGDQGY</sequence>
<name>A0AAV2QQ44_MEGNR</name>
<reference evidence="7 8" key="1">
    <citation type="submission" date="2024-05" db="EMBL/GenBank/DDBJ databases">
        <authorList>
            <person name="Wallberg A."/>
        </authorList>
    </citation>
    <scope>NUCLEOTIDE SEQUENCE [LARGE SCALE GENOMIC DNA]</scope>
</reference>
<accession>A0AAV2QQ44</accession>
<dbReference type="PANTHER" id="PTHR48033">
    <property type="entry name" value="RNA-BINDING (RRM/RBD/RNP MOTIFS) FAMILY PROTEIN"/>
    <property type="match status" value="1"/>
</dbReference>
<dbReference type="SUPFAM" id="SSF54928">
    <property type="entry name" value="RNA-binding domain, RBD"/>
    <property type="match status" value="1"/>
</dbReference>
<feature type="non-terminal residue" evidence="7">
    <location>
        <position position="1"/>
    </location>
</feature>
<keyword evidence="2 4" id="KW-0694">RNA-binding</keyword>
<dbReference type="PROSITE" id="PS50102">
    <property type="entry name" value="RRM"/>
    <property type="match status" value="1"/>
</dbReference>
<feature type="domain" description="RRM" evidence="6">
    <location>
        <begin position="1"/>
        <end position="79"/>
    </location>
</feature>
<dbReference type="GO" id="GO:0010468">
    <property type="term" value="P:regulation of gene expression"/>
    <property type="evidence" value="ECO:0007669"/>
    <property type="project" value="TreeGrafter"/>
</dbReference>
<evidence type="ECO:0000256" key="4">
    <source>
        <dbReference type="PROSITE-ProRule" id="PRU00176"/>
    </source>
</evidence>
<evidence type="ECO:0000259" key="6">
    <source>
        <dbReference type="PROSITE" id="PS50102"/>
    </source>
</evidence>
<dbReference type="GO" id="GO:0003723">
    <property type="term" value="F:RNA binding"/>
    <property type="evidence" value="ECO:0007669"/>
    <property type="project" value="UniProtKB-UniRule"/>
</dbReference>
<evidence type="ECO:0000256" key="2">
    <source>
        <dbReference type="ARBA" id="ARBA00022884"/>
    </source>
</evidence>
<evidence type="ECO:0000313" key="8">
    <source>
        <dbReference type="Proteomes" id="UP001497623"/>
    </source>
</evidence>
<comment type="subcellular location">
    <subcellularLocation>
        <location evidence="1">Nucleus</location>
    </subcellularLocation>
</comment>
<feature type="compositionally biased region" description="Low complexity" evidence="5">
    <location>
        <begin position="196"/>
        <end position="210"/>
    </location>
</feature>
<dbReference type="Proteomes" id="UP001497623">
    <property type="component" value="Unassembled WGS sequence"/>
</dbReference>
<keyword evidence="3" id="KW-0539">Nucleus</keyword>
<evidence type="ECO:0000256" key="5">
    <source>
        <dbReference type="SAM" id="MobiDB-lite"/>
    </source>
</evidence>
<evidence type="ECO:0000256" key="1">
    <source>
        <dbReference type="ARBA" id="ARBA00004123"/>
    </source>
</evidence>
<organism evidence="7 8">
    <name type="scientific">Meganyctiphanes norvegica</name>
    <name type="common">Northern krill</name>
    <name type="synonym">Thysanopoda norvegica</name>
    <dbReference type="NCBI Taxonomy" id="48144"/>
    <lineage>
        <taxon>Eukaryota</taxon>
        <taxon>Metazoa</taxon>
        <taxon>Ecdysozoa</taxon>
        <taxon>Arthropoda</taxon>
        <taxon>Crustacea</taxon>
        <taxon>Multicrustacea</taxon>
        <taxon>Malacostraca</taxon>
        <taxon>Eumalacostraca</taxon>
        <taxon>Eucarida</taxon>
        <taxon>Euphausiacea</taxon>
        <taxon>Euphausiidae</taxon>
        <taxon>Meganyctiphanes</taxon>
    </lineage>
</organism>
<dbReference type="SMART" id="SM00360">
    <property type="entry name" value="RRM"/>
    <property type="match status" value="1"/>
</dbReference>
<keyword evidence="8" id="KW-1185">Reference proteome</keyword>
<dbReference type="GO" id="GO:0000785">
    <property type="term" value="C:chromatin"/>
    <property type="evidence" value="ECO:0007669"/>
    <property type="project" value="TreeGrafter"/>
</dbReference>
<dbReference type="Gene3D" id="3.30.70.330">
    <property type="match status" value="1"/>
</dbReference>
<dbReference type="InterPro" id="IPR000504">
    <property type="entry name" value="RRM_dom"/>
</dbReference>
<feature type="region of interest" description="Disordered" evidence="5">
    <location>
        <begin position="144"/>
        <end position="219"/>
    </location>
</feature>
<dbReference type="Pfam" id="PF00076">
    <property type="entry name" value="RRM_1"/>
    <property type="match status" value="1"/>
</dbReference>